<gene>
    <name evidence="16" type="ORF">GXM_10276</name>
</gene>
<organism evidence="16 17">
    <name type="scientific">Nostoc sphaeroides CCNUC1</name>
    <dbReference type="NCBI Taxonomy" id="2653204"/>
    <lineage>
        <taxon>Bacteria</taxon>
        <taxon>Bacillati</taxon>
        <taxon>Cyanobacteriota</taxon>
        <taxon>Cyanophyceae</taxon>
        <taxon>Nostocales</taxon>
        <taxon>Nostocaceae</taxon>
        <taxon>Nostoc</taxon>
    </lineage>
</organism>
<dbReference type="GO" id="GO:0033387">
    <property type="term" value="P:putrescine biosynthetic process from arginine, via ornithine"/>
    <property type="evidence" value="ECO:0007669"/>
    <property type="project" value="TreeGrafter"/>
</dbReference>
<dbReference type="PROSITE" id="PS00879">
    <property type="entry name" value="ODR_DC_2_2"/>
    <property type="match status" value="1"/>
</dbReference>
<comment type="cofactor">
    <cofactor evidence="1 10">
        <name>pyridoxal 5'-phosphate</name>
        <dbReference type="ChEBI" id="CHEBI:597326"/>
    </cofactor>
</comment>
<evidence type="ECO:0000256" key="9">
    <source>
        <dbReference type="ARBA" id="ARBA00049127"/>
    </source>
</evidence>
<dbReference type="PROSITE" id="PS00878">
    <property type="entry name" value="ODR_DC_2_1"/>
    <property type="match status" value="1"/>
</dbReference>
<dbReference type="KEGG" id="nsh:GXM_10276"/>
<dbReference type="SUPFAM" id="SSF50621">
    <property type="entry name" value="Alanine racemase C-terminal domain-like"/>
    <property type="match status" value="1"/>
</dbReference>
<dbReference type="Pfam" id="PF02784">
    <property type="entry name" value="Orn_Arg_deC_N"/>
    <property type="match status" value="1"/>
</dbReference>
<feature type="domain" description="Orn/DAP/Arg decarboxylase 2 C-terminal" evidence="13">
    <location>
        <begin position="606"/>
        <end position="692"/>
    </location>
</feature>
<dbReference type="Pfam" id="PF00278">
    <property type="entry name" value="Orn_DAP_Arg_deC"/>
    <property type="match status" value="1"/>
</dbReference>
<keyword evidence="5 10" id="KW-0663">Pyridoxal phosphate</keyword>
<dbReference type="PRINTS" id="PR01182">
    <property type="entry name" value="ORNDCRBXLASE"/>
</dbReference>
<feature type="transmembrane region" description="Helical" evidence="12">
    <location>
        <begin position="175"/>
        <end position="195"/>
    </location>
</feature>
<comment type="similarity">
    <text evidence="2">Belongs to the EamA transporter family.</text>
</comment>
<protein>
    <recommendedName>
        <fullName evidence="8">ornithine decarboxylase</fullName>
        <ecNumber evidence="8">4.1.1.17</ecNumber>
    </recommendedName>
</protein>
<dbReference type="Gene3D" id="1.10.3730.20">
    <property type="match status" value="1"/>
</dbReference>
<feature type="transmembrane region" description="Helical" evidence="12">
    <location>
        <begin position="207"/>
        <end position="226"/>
    </location>
</feature>
<dbReference type="SUPFAM" id="SSF103481">
    <property type="entry name" value="Multidrug resistance efflux transporter EmrE"/>
    <property type="match status" value="2"/>
</dbReference>
<comment type="similarity">
    <text evidence="3 11">Belongs to the Orn/Lys/Arg decarboxylase class-II family.</text>
</comment>
<feature type="transmembrane region" description="Helical" evidence="12">
    <location>
        <begin position="72"/>
        <end position="92"/>
    </location>
</feature>
<evidence type="ECO:0000256" key="11">
    <source>
        <dbReference type="RuleBase" id="RU003737"/>
    </source>
</evidence>
<dbReference type="InterPro" id="IPR009006">
    <property type="entry name" value="Ala_racemase/Decarboxylase_C"/>
</dbReference>
<dbReference type="Gene3D" id="2.40.37.10">
    <property type="entry name" value="Lyase, Ornithine Decarboxylase, Chain A, domain 1"/>
    <property type="match status" value="1"/>
</dbReference>
<dbReference type="RefSeq" id="WP_152592737.1">
    <property type="nucleotide sequence ID" value="NZ_CP045229.1"/>
</dbReference>
<dbReference type="GO" id="GO:0016020">
    <property type="term" value="C:membrane"/>
    <property type="evidence" value="ECO:0007669"/>
    <property type="project" value="InterPro"/>
</dbReference>
<keyword evidence="12" id="KW-1133">Transmembrane helix</keyword>
<evidence type="ECO:0000256" key="4">
    <source>
        <dbReference type="ARBA" id="ARBA00022793"/>
    </source>
</evidence>
<dbReference type="GO" id="GO:0004586">
    <property type="term" value="F:ornithine decarboxylase activity"/>
    <property type="evidence" value="ECO:0007669"/>
    <property type="project" value="UniProtKB-EC"/>
</dbReference>
<dbReference type="InterPro" id="IPR022643">
    <property type="entry name" value="De-COase2_C"/>
</dbReference>
<evidence type="ECO:0000256" key="6">
    <source>
        <dbReference type="ARBA" id="ARBA00023239"/>
    </source>
</evidence>
<evidence type="ECO:0000256" key="1">
    <source>
        <dbReference type="ARBA" id="ARBA00001933"/>
    </source>
</evidence>
<evidence type="ECO:0000259" key="14">
    <source>
        <dbReference type="Pfam" id="PF00892"/>
    </source>
</evidence>
<feature type="active site" description="Proton donor" evidence="10">
    <location>
        <position position="665"/>
    </location>
</feature>
<feature type="transmembrane region" description="Helical" evidence="12">
    <location>
        <begin position="122"/>
        <end position="139"/>
    </location>
</feature>
<accession>A0A5P8WIX1</accession>
<comment type="catalytic activity">
    <reaction evidence="9">
        <text>L-ornithine + H(+) = putrescine + CO2</text>
        <dbReference type="Rhea" id="RHEA:22964"/>
        <dbReference type="ChEBI" id="CHEBI:15378"/>
        <dbReference type="ChEBI" id="CHEBI:16526"/>
        <dbReference type="ChEBI" id="CHEBI:46911"/>
        <dbReference type="ChEBI" id="CHEBI:326268"/>
        <dbReference type="EC" id="4.1.1.17"/>
    </reaction>
</comment>
<evidence type="ECO:0000256" key="3">
    <source>
        <dbReference type="ARBA" id="ARBA00008872"/>
    </source>
</evidence>
<evidence type="ECO:0000256" key="5">
    <source>
        <dbReference type="ARBA" id="ARBA00022898"/>
    </source>
</evidence>
<evidence type="ECO:0000256" key="2">
    <source>
        <dbReference type="ARBA" id="ARBA00007362"/>
    </source>
</evidence>
<evidence type="ECO:0000259" key="13">
    <source>
        <dbReference type="Pfam" id="PF00278"/>
    </source>
</evidence>
<dbReference type="Gene3D" id="3.20.20.10">
    <property type="entry name" value="Alanine racemase"/>
    <property type="match status" value="1"/>
</dbReference>
<feature type="domain" description="EamA" evidence="14">
    <location>
        <begin position="13"/>
        <end position="138"/>
    </location>
</feature>
<feature type="transmembrane region" description="Helical" evidence="12">
    <location>
        <begin position="238"/>
        <end position="257"/>
    </location>
</feature>
<feature type="modified residue" description="N6-(pyridoxal phosphate)lysine" evidence="10">
    <location>
        <position position="391"/>
    </location>
</feature>
<feature type="domain" description="EamA" evidence="14">
    <location>
        <begin position="146"/>
        <end position="280"/>
    </location>
</feature>
<feature type="transmembrane region" description="Helical" evidence="12">
    <location>
        <begin position="98"/>
        <end position="115"/>
    </location>
</feature>
<dbReference type="GO" id="GO:0005737">
    <property type="term" value="C:cytoplasm"/>
    <property type="evidence" value="ECO:0007669"/>
    <property type="project" value="TreeGrafter"/>
</dbReference>
<dbReference type="InterPro" id="IPR022657">
    <property type="entry name" value="De-COase2_CS"/>
</dbReference>
<dbReference type="InterPro" id="IPR022653">
    <property type="entry name" value="De-COase2_pyr-phos_BS"/>
</dbReference>
<dbReference type="InterPro" id="IPR022644">
    <property type="entry name" value="De-COase2_N"/>
</dbReference>
<dbReference type="InterPro" id="IPR002433">
    <property type="entry name" value="Orn_de-COase"/>
</dbReference>
<feature type="transmembrane region" description="Helical" evidence="12">
    <location>
        <begin position="12"/>
        <end position="32"/>
    </location>
</feature>
<dbReference type="EC" id="4.1.1.17" evidence="8"/>
<dbReference type="InterPro" id="IPR000183">
    <property type="entry name" value="Orn/DAP/Arg_de-COase"/>
</dbReference>
<dbReference type="Pfam" id="PF00892">
    <property type="entry name" value="EamA"/>
    <property type="match status" value="2"/>
</dbReference>
<evidence type="ECO:0000256" key="10">
    <source>
        <dbReference type="PIRSR" id="PIRSR600183-50"/>
    </source>
</evidence>
<dbReference type="InterPro" id="IPR029066">
    <property type="entry name" value="PLP-binding_barrel"/>
</dbReference>
<evidence type="ECO:0000313" key="17">
    <source>
        <dbReference type="Proteomes" id="UP000326678"/>
    </source>
</evidence>
<dbReference type="PRINTS" id="PR01179">
    <property type="entry name" value="ODADCRBXLASE"/>
</dbReference>
<dbReference type="Proteomes" id="UP000326678">
    <property type="component" value="Chromosome pGXM02"/>
</dbReference>
<evidence type="ECO:0000313" key="16">
    <source>
        <dbReference type="EMBL" id="QFS52521.1"/>
    </source>
</evidence>
<keyword evidence="12" id="KW-0812">Transmembrane</keyword>
<evidence type="ECO:0000256" key="7">
    <source>
        <dbReference type="ARBA" id="ARBA00034115"/>
    </source>
</evidence>
<comment type="pathway">
    <text evidence="7">Amine and polyamine biosynthesis; putrescine biosynthesis via L-ornithine pathway; putrescine from L-ornithine: step 1/1.</text>
</comment>
<name>A0A5P8WIX1_9NOSO</name>
<dbReference type="InterPro" id="IPR000620">
    <property type="entry name" value="EamA_dom"/>
</dbReference>
<dbReference type="InterPro" id="IPR037185">
    <property type="entry name" value="EmrE-like"/>
</dbReference>
<dbReference type="AlphaFoldDB" id="A0A5P8WIX1"/>
<evidence type="ECO:0000256" key="8">
    <source>
        <dbReference type="ARBA" id="ARBA00034138"/>
    </source>
</evidence>
<feature type="transmembrane region" description="Helical" evidence="12">
    <location>
        <begin position="38"/>
        <end position="60"/>
    </location>
</feature>
<dbReference type="SUPFAM" id="SSF51419">
    <property type="entry name" value="PLP-binding barrel"/>
    <property type="match status" value="1"/>
</dbReference>
<keyword evidence="17" id="KW-1185">Reference proteome</keyword>
<keyword evidence="4" id="KW-0210">Decarboxylase</keyword>
<dbReference type="EMBL" id="CP045229">
    <property type="protein sequence ID" value="QFS52521.1"/>
    <property type="molecule type" value="Genomic_DNA"/>
</dbReference>
<keyword evidence="12" id="KW-0472">Membrane</keyword>
<feature type="transmembrane region" description="Helical" evidence="12">
    <location>
        <begin position="145"/>
        <end position="163"/>
    </location>
</feature>
<feature type="domain" description="Orn/DAP/Arg decarboxylase 2 N-terminal" evidence="15">
    <location>
        <begin position="370"/>
        <end position="602"/>
    </location>
</feature>
<reference evidence="16 17" key="1">
    <citation type="submission" date="2019-10" db="EMBL/GenBank/DDBJ databases">
        <title>Genomic and transcriptomic insights into the perfect genentic adaptation of a filamentous nitrogen-fixing cyanobacterium to rice fields.</title>
        <authorList>
            <person name="Chen Z."/>
        </authorList>
    </citation>
    <scope>NUCLEOTIDE SEQUENCE [LARGE SCALE GENOMIC DNA]</scope>
    <source>
        <strain evidence="16">CCNUC1</strain>
    </source>
</reference>
<evidence type="ECO:0000259" key="15">
    <source>
        <dbReference type="Pfam" id="PF02784"/>
    </source>
</evidence>
<evidence type="ECO:0000256" key="12">
    <source>
        <dbReference type="SAM" id="Phobius"/>
    </source>
</evidence>
<sequence length="715" mass="78737">MTISITTNTQRILGYVLLLAVALILGSVPTAIKEAITSVSPAMQITVRCCIAALIFTPFARNLNFRLMRDGVILGLLLFSVYATETIGLLTISANRATFIFALNIIFITLFELLFRQRLSSRIILAVVLAFSGIAFMSWESGEPIIGDLWLVGCAFLVAVYVLMLGEFSPRYPSLSLTVVQFWVTAFLTLLLSIPELTGQVEAISNNWPILIYIGVVCTAIVVWLQTVAQRWVPAYEAALLQTIEPIFGAIFAFLLLGETFRIRDYVGAAMVLVGLILVVSQSDTNDTASQACTKEVNNPVVSPVTEVANSDGSSIKSTKAFVLVSEFADSLTPQSKCNESTAHMQFSSVEHMLRTLQPTYPVICLYSERITRQAKFFTDHFPGKVLYAVKCNSNPIVLNQLYKAGIHGFDTASLTEIDTLSTLLPQATCYFNHPIKSRFAIKKAYETYGVRDYVVDSAEELDKLVAILGKCDITTQVRLKTVSGFAVKDLSLKFGACVDEGVELLRKIESMGMMPAISFHVGSQCLNPQAYTVAIEQVKEVLERSPVSLRYLNVGGGFPGYYRGKEIPSMLEFFAAIANSIEQLQLPKDCKVFCEPGRGLVWDSCSVVVQVHTRSGNKIYINDGVHGSLPGINYYKLTPPTKLIRLDSPPAQELTNFQVFGPTCDSIDALECSFTLPIDLQEGDWIEIGESGAYSYALTRYFNGFCSDTVIEIC</sequence>
<proteinExistence type="inferred from homology"/>
<dbReference type="PANTHER" id="PTHR11482:SF6">
    <property type="entry name" value="ORNITHINE DECARBOXYLASE 1-RELATED"/>
    <property type="match status" value="1"/>
</dbReference>
<dbReference type="PANTHER" id="PTHR11482">
    <property type="entry name" value="ARGININE/DIAMINOPIMELATE/ORNITHINE DECARBOXYLASE"/>
    <property type="match status" value="1"/>
</dbReference>
<keyword evidence="6" id="KW-0456">Lyase</keyword>